<evidence type="ECO:0000259" key="7">
    <source>
        <dbReference type="PROSITE" id="PS50057"/>
    </source>
</evidence>
<feature type="region of interest" description="Disordered" evidence="6">
    <location>
        <begin position="861"/>
        <end position="962"/>
    </location>
</feature>
<dbReference type="InterPro" id="IPR018980">
    <property type="entry name" value="FERM_PH-like_C"/>
</dbReference>
<keyword evidence="4" id="KW-0009">Actin-binding</keyword>
<dbReference type="InterPro" id="IPR018979">
    <property type="entry name" value="FERM_N"/>
</dbReference>
<dbReference type="InterPro" id="IPR011993">
    <property type="entry name" value="PH-like_dom_sf"/>
</dbReference>
<dbReference type="Gene3D" id="1.20.80.10">
    <property type="match status" value="1"/>
</dbReference>
<feature type="region of interest" description="Disordered" evidence="6">
    <location>
        <begin position="472"/>
        <end position="565"/>
    </location>
</feature>
<dbReference type="Pfam" id="PF05902">
    <property type="entry name" value="4_1_CTD"/>
    <property type="match status" value="1"/>
</dbReference>
<dbReference type="Pfam" id="PF04382">
    <property type="entry name" value="SAB"/>
    <property type="match status" value="1"/>
</dbReference>
<dbReference type="PRINTS" id="PR00935">
    <property type="entry name" value="BAND41"/>
</dbReference>
<dbReference type="Pfam" id="PF08736">
    <property type="entry name" value="FA"/>
    <property type="match status" value="1"/>
</dbReference>
<feature type="compositionally biased region" description="Acidic residues" evidence="6">
    <location>
        <begin position="496"/>
        <end position="507"/>
    </location>
</feature>
<dbReference type="InterPro" id="IPR008379">
    <property type="entry name" value="Band_4.1_C"/>
</dbReference>
<dbReference type="InterPro" id="IPR035963">
    <property type="entry name" value="FERM_2"/>
</dbReference>
<evidence type="ECO:0000313" key="9">
    <source>
        <dbReference type="RefSeq" id="XP_013769900.1"/>
    </source>
</evidence>
<accession>A0A9Y6JL54</accession>
<evidence type="ECO:0000256" key="6">
    <source>
        <dbReference type="SAM" id="MobiDB-lite"/>
    </source>
</evidence>
<feature type="region of interest" description="Disordered" evidence="6">
    <location>
        <begin position="1"/>
        <end position="41"/>
    </location>
</feature>
<sequence>MTTELGEAQPTEAESFPEAANHSTPKQGEKGGVSQAQGSLAEDSASNLSSSSWIARSPARNPLSFRTMQARVTLLDGSMFTCTVEKRARGLQLFEKVCEHINLLERDYFALSFRDADNNKNWLDPGKEMKKQVRGVPWNFSFNVKFYPPDPAQLSEDITRYFLCLQLRQDIVSGRLPCSFATHTILGSYTVQSELGDYDPDDCGADYISELCFAPNQTKEMEEKITELHKTYRGMTPAEAEMHFLENVKKLSMYGVDLHHAKMIGSGFVCLSSAKSEDSEGVAIMLGVCNSGLLVYRDRLRINRFSWPKILKISYKRNNFYIKIRPGEFEQFESTIGFKLFNHRAAKRLWKVCVEHHSFFRLLSPEETPKKFLTLGSKFRYSGRTQIQSRRASAQISRPAPHFPRCISKRSMLSRSLDGASQTGPTSSPIVSQAITASPKVNGGTHTDMGSGLYGASKAIAISDLITTVTPEKRMEESSEVQVEEVQEVENVNEKEQEEEEEEEETKETEISQQSTLTPQKIDTKTELTDTAVDEDLTATESDQDEDLKTQGSPEEMQKPQSTISALRRSFLEGGEGEGGGMTEWEKRLASSPLRRVDDSPMIEPLEPDELTADDDITEGPLIAIPEVKTPTSPSDLPAVDNRQMISVAEGLDFCGARVSVKSFPATPTSSLDKLSPISGRKSPFMAAVPKPTFDDMSPELTALLKSAREQQTFREHDLLKTSEKVETIMLVTEPHDEDEAMVDQQKVAKESHVGMPFSNLPANPAGVDDSTQQWACDSFNDGRANSPTSDDDDDDDISYEPSSQASDDNASEISEDAVSVLVQAAVEEAIEAAVRETQAPNANDTNQDNINNKIAVSFCEQEQASSVLDSQTPGTLHYTDNEDSDDSQEDEGGWQFEENSPPPSLLHPTSRHLAHQMQPSAHRDDDEFKPLQESQVESDTPAGLLLSSHSYTTETSNTTTTTHITKMAKGGISETRIEKRIVISGDTEVDHNQD</sequence>
<evidence type="ECO:0000313" key="8">
    <source>
        <dbReference type="Proteomes" id="UP000695023"/>
    </source>
</evidence>
<dbReference type="PROSITE" id="PS00660">
    <property type="entry name" value="FERM_1"/>
    <property type="match status" value="1"/>
</dbReference>
<dbReference type="GO" id="GO:0005886">
    <property type="term" value="C:plasma membrane"/>
    <property type="evidence" value="ECO:0007669"/>
    <property type="project" value="TreeGrafter"/>
</dbReference>
<dbReference type="CDD" id="cd13184">
    <property type="entry name" value="FERM_C_4_1_family"/>
    <property type="match status" value="1"/>
</dbReference>
<dbReference type="Pfam" id="PF09380">
    <property type="entry name" value="FERM_C"/>
    <property type="match status" value="1"/>
</dbReference>
<dbReference type="InterPro" id="IPR000798">
    <property type="entry name" value="Ez/rad/moesin-like"/>
</dbReference>
<evidence type="ECO:0000256" key="2">
    <source>
        <dbReference type="ARBA" id="ARBA00022490"/>
    </source>
</evidence>
<dbReference type="Gene3D" id="3.10.20.90">
    <property type="entry name" value="Phosphatidylinositol 3-kinase Catalytic Subunit, Chain A, domain 1"/>
    <property type="match status" value="1"/>
</dbReference>
<dbReference type="AlphaFoldDB" id="A0A9Y6JL54"/>
<dbReference type="Gene3D" id="2.30.29.30">
    <property type="entry name" value="Pleckstrin-homology domain (PH domain)/Phosphotyrosine-binding domain (PTB)"/>
    <property type="match status" value="1"/>
</dbReference>
<dbReference type="Pfam" id="PF09379">
    <property type="entry name" value="FERM_N"/>
    <property type="match status" value="1"/>
</dbReference>
<dbReference type="PROSITE" id="PS00661">
    <property type="entry name" value="FERM_2"/>
    <property type="match status" value="1"/>
</dbReference>
<feature type="compositionally biased region" description="Acidic residues" evidence="6">
    <location>
        <begin position="606"/>
        <end position="616"/>
    </location>
</feature>
<keyword evidence="3" id="KW-0597">Phosphoprotein</keyword>
<dbReference type="FunFam" id="3.10.20.90:FF:000002">
    <property type="entry name" value="Erythrocyte protein band 4.1-like 3"/>
    <property type="match status" value="1"/>
</dbReference>
<dbReference type="InterPro" id="IPR014847">
    <property type="entry name" value="FA"/>
</dbReference>
<dbReference type="GO" id="GO:0005856">
    <property type="term" value="C:cytoskeleton"/>
    <property type="evidence" value="ECO:0007669"/>
    <property type="project" value="UniProtKB-SubCell"/>
</dbReference>
<dbReference type="SUPFAM" id="SSF47031">
    <property type="entry name" value="Second domain of FERM"/>
    <property type="match status" value="1"/>
</dbReference>
<dbReference type="PROSITE" id="PS50057">
    <property type="entry name" value="FERM_3"/>
    <property type="match status" value="1"/>
</dbReference>
<feature type="compositionally biased region" description="Polar residues" evidence="6">
    <location>
        <begin position="511"/>
        <end position="521"/>
    </location>
</feature>
<keyword evidence="8" id="KW-1185">Reference proteome</keyword>
<reference evidence="9" key="1">
    <citation type="submission" date="2025-08" db="UniProtKB">
        <authorList>
            <consortium name="RefSeq"/>
        </authorList>
    </citation>
    <scope>IDENTIFICATION</scope>
</reference>
<feature type="compositionally biased region" description="Acidic residues" evidence="6">
    <location>
        <begin position="532"/>
        <end position="546"/>
    </location>
</feature>
<dbReference type="InterPro" id="IPR007477">
    <property type="entry name" value="SAB_dom"/>
</dbReference>
<dbReference type="PANTHER" id="PTHR23280:SF21">
    <property type="entry name" value="PROTEIN 4.1 HOMOLOG"/>
    <property type="match status" value="1"/>
</dbReference>
<proteinExistence type="predicted"/>
<dbReference type="SMART" id="SM01196">
    <property type="entry name" value="FERM_C"/>
    <property type="match status" value="1"/>
</dbReference>
<dbReference type="GO" id="GO:0031032">
    <property type="term" value="P:actomyosin structure organization"/>
    <property type="evidence" value="ECO:0007669"/>
    <property type="project" value="TreeGrafter"/>
</dbReference>
<feature type="compositionally biased region" description="Low complexity" evidence="6">
    <location>
        <begin position="948"/>
        <end position="962"/>
    </location>
</feature>
<feature type="domain" description="FERM" evidence="7">
    <location>
        <begin position="68"/>
        <end position="364"/>
    </location>
</feature>
<dbReference type="CDD" id="cd14473">
    <property type="entry name" value="FERM_B-lobe"/>
    <property type="match status" value="1"/>
</dbReference>
<feature type="compositionally biased region" description="Polar residues" evidence="6">
    <location>
        <begin position="861"/>
        <end position="875"/>
    </location>
</feature>
<feature type="compositionally biased region" description="Acidic residues" evidence="6">
    <location>
        <begin position="882"/>
        <end position="893"/>
    </location>
</feature>
<dbReference type="SMART" id="SM01195">
    <property type="entry name" value="FA"/>
    <property type="match status" value="1"/>
</dbReference>
<feature type="region of interest" description="Disordered" evidence="6">
    <location>
        <begin position="590"/>
        <end position="616"/>
    </location>
</feature>
<dbReference type="Proteomes" id="UP000695023">
    <property type="component" value="Unplaced"/>
</dbReference>
<comment type="subcellular location">
    <subcellularLocation>
        <location evidence="1">Cytoplasm</location>
        <location evidence="1">Cytoskeleton</location>
    </subcellularLocation>
</comment>
<organism evidence="8 9">
    <name type="scientific">Pundamilia nyererei</name>
    <dbReference type="NCBI Taxonomy" id="303518"/>
    <lineage>
        <taxon>Eukaryota</taxon>
        <taxon>Metazoa</taxon>
        <taxon>Chordata</taxon>
        <taxon>Craniata</taxon>
        <taxon>Vertebrata</taxon>
        <taxon>Euteleostomi</taxon>
        <taxon>Actinopterygii</taxon>
        <taxon>Neopterygii</taxon>
        <taxon>Teleostei</taxon>
        <taxon>Neoteleostei</taxon>
        <taxon>Acanthomorphata</taxon>
        <taxon>Ovalentaria</taxon>
        <taxon>Cichlomorphae</taxon>
        <taxon>Cichliformes</taxon>
        <taxon>Cichlidae</taxon>
        <taxon>African cichlids</taxon>
        <taxon>Pseudocrenilabrinae</taxon>
        <taxon>Haplochromini</taxon>
        <taxon>Pundamilia</taxon>
    </lineage>
</organism>
<dbReference type="InterPro" id="IPR014352">
    <property type="entry name" value="FERM/acyl-CoA-bd_prot_sf"/>
</dbReference>
<evidence type="ECO:0000256" key="1">
    <source>
        <dbReference type="ARBA" id="ARBA00004245"/>
    </source>
</evidence>
<feature type="region of interest" description="Disordered" evidence="6">
    <location>
        <begin position="836"/>
        <end position="855"/>
    </location>
</feature>
<feature type="compositionally biased region" description="Acidic residues" evidence="6">
    <location>
        <begin position="478"/>
        <end position="488"/>
    </location>
</feature>
<feature type="compositionally biased region" description="Low complexity" evidence="6">
    <location>
        <begin position="836"/>
        <end position="853"/>
    </location>
</feature>
<feature type="compositionally biased region" description="Basic and acidic residues" evidence="6">
    <location>
        <begin position="922"/>
        <end position="931"/>
    </location>
</feature>
<feature type="region of interest" description="Disordered" evidence="6">
    <location>
        <begin position="755"/>
        <end position="817"/>
    </location>
</feature>
<dbReference type="InterPro" id="IPR019747">
    <property type="entry name" value="FERM_CS"/>
</dbReference>
<name>A0A9Y6JL54_9CICH</name>
<evidence type="ECO:0000256" key="5">
    <source>
        <dbReference type="ARBA" id="ARBA00023212"/>
    </source>
</evidence>
<feature type="compositionally biased region" description="Acidic residues" evidence="6">
    <location>
        <begin position="790"/>
        <end position="799"/>
    </location>
</feature>
<dbReference type="InterPro" id="IPR000299">
    <property type="entry name" value="FERM_domain"/>
</dbReference>
<dbReference type="PANTHER" id="PTHR23280">
    <property type="entry name" value="4.1 G PROTEIN"/>
    <property type="match status" value="1"/>
</dbReference>
<keyword evidence="5" id="KW-0206">Cytoskeleton</keyword>
<dbReference type="FunFam" id="2.30.29.30:FF:000001">
    <property type="entry name" value="Erythrocyte membrane protein band 4.1"/>
    <property type="match status" value="1"/>
</dbReference>
<keyword evidence="2" id="KW-0963">Cytoplasm</keyword>
<dbReference type="SMART" id="SM00295">
    <property type="entry name" value="B41"/>
    <property type="match status" value="1"/>
</dbReference>
<dbReference type="SUPFAM" id="SSF54236">
    <property type="entry name" value="Ubiquitin-like"/>
    <property type="match status" value="1"/>
</dbReference>
<dbReference type="SUPFAM" id="SSF50729">
    <property type="entry name" value="PH domain-like"/>
    <property type="match status" value="1"/>
</dbReference>
<dbReference type="InterPro" id="IPR029071">
    <property type="entry name" value="Ubiquitin-like_domsf"/>
</dbReference>
<gene>
    <name evidence="9" type="primary">LOC102201773</name>
</gene>
<dbReference type="PRINTS" id="PR00661">
    <property type="entry name" value="ERMFAMILY"/>
</dbReference>
<dbReference type="GO" id="GO:0005198">
    <property type="term" value="F:structural molecule activity"/>
    <property type="evidence" value="ECO:0007669"/>
    <property type="project" value="InterPro"/>
</dbReference>
<dbReference type="FunFam" id="1.20.80.10:FF:000001">
    <property type="entry name" value="Erythrocyte membrane protein band 4.1"/>
    <property type="match status" value="1"/>
</dbReference>
<dbReference type="InterPro" id="IPR019748">
    <property type="entry name" value="FERM_central"/>
</dbReference>
<feature type="region of interest" description="Disordered" evidence="6">
    <location>
        <begin position="666"/>
        <end position="693"/>
    </location>
</feature>
<dbReference type="Pfam" id="PF00373">
    <property type="entry name" value="FERM_M"/>
    <property type="match status" value="1"/>
</dbReference>
<dbReference type="GO" id="GO:0003779">
    <property type="term" value="F:actin binding"/>
    <property type="evidence" value="ECO:0007669"/>
    <property type="project" value="UniProtKB-KW"/>
</dbReference>
<dbReference type="GO" id="GO:0030866">
    <property type="term" value="P:cortical actin cytoskeleton organization"/>
    <property type="evidence" value="ECO:0007669"/>
    <property type="project" value="InterPro"/>
</dbReference>
<dbReference type="GeneID" id="102201773"/>
<protein>
    <submittedName>
        <fullName evidence="9">Protein 4.1-like isoform X1</fullName>
    </submittedName>
</protein>
<dbReference type="RefSeq" id="XP_013769900.1">
    <property type="nucleotide sequence ID" value="XM_013914446.1"/>
</dbReference>
<dbReference type="PIRSF" id="PIRSF002304">
    <property type="entry name" value="Membrane_skeletal_4_1"/>
    <property type="match status" value="1"/>
</dbReference>
<evidence type="ECO:0000256" key="4">
    <source>
        <dbReference type="ARBA" id="ARBA00023203"/>
    </source>
</evidence>
<evidence type="ECO:0000256" key="3">
    <source>
        <dbReference type="ARBA" id="ARBA00022553"/>
    </source>
</evidence>
<feature type="compositionally biased region" description="Basic and acidic residues" evidence="6">
    <location>
        <begin position="590"/>
        <end position="599"/>
    </location>
</feature>
<dbReference type="InterPro" id="IPR019749">
    <property type="entry name" value="Band_41_domain"/>
</dbReference>